<dbReference type="Proteomes" id="UP000735302">
    <property type="component" value="Unassembled WGS sequence"/>
</dbReference>
<organism evidence="1 2">
    <name type="scientific">Plakobranchus ocellatus</name>
    <dbReference type="NCBI Taxonomy" id="259542"/>
    <lineage>
        <taxon>Eukaryota</taxon>
        <taxon>Metazoa</taxon>
        <taxon>Spiralia</taxon>
        <taxon>Lophotrochozoa</taxon>
        <taxon>Mollusca</taxon>
        <taxon>Gastropoda</taxon>
        <taxon>Heterobranchia</taxon>
        <taxon>Euthyneura</taxon>
        <taxon>Panpulmonata</taxon>
        <taxon>Sacoglossa</taxon>
        <taxon>Placobranchoidea</taxon>
        <taxon>Plakobranchidae</taxon>
        <taxon>Plakobranchus</taxon>
    </lineage>
</organism>
<dbReference type="EMBL" id="BLXT01001552">
    <property type="protein sequence ID" value="GFN86643.1"/>
    <property type="molecule type" value="Genomic_DNA"/>
</dbReference>
<proteinExistence type="predicted"/>
<evidence type="ECO:0000313" key="1">
    <source>
        <dbReference type="EMBL" id="GFN86643.1"/>
    </source>
</evidence>
<keyword evidence="2" id="KW-1185">Reference proteome</keyword>
<reference evidence="1 2" key="1">
    <citation type="journal article" date="2021" name="Elife">
        <title>Chloroplast acquisition without the gene transfer in kleptoplastic sea slugs, Plakobranchus ocellatus.</title>
        <authorList>
            <person name="Maeda T."/>
            <person name="Takahashi S."/>
            <person name="Yoshida T."/>
            <person name="Shimamura S."/>
            <person name="Takaki Y."/>
            <person name="Nagai Y."/>
            <person name="Toyoda A."/>
            <person name="Suzuki Y."/>
            <person name="Arimoto A."/>
            <person name="Ishii H."/>
            <person name="Satoh N."/>
            <person name="Nishiyama T."/>
            <person name="Hasebe M."/>
            <person name="Maruyama T."/>
            <person name="Minagawa J."/>
            <person name="Obokata J."/>
            <person name="Shigenobu S."/>
        </authorList>
    </citation>
    <scope>NUCLEOTIDE SEQUENCE [LARGE SCALE GENOMIC DNA]</scope>
</reference>
<accession>A0AAV3YX47</accession>
<comment type="caution">
    <text evidence="1">The sequence shown here is derived from an EMBL/GenBank/DDBJ whole genome shotgun (WGS) entry which is preliminary data.</text>
</comment>
<gene>
    <name evidence="1" type="ORF">PoB_001314900</name>
</gene>
<sequence length="118" mass="13103">MGFCKGWEINPANPFLNIIYNIWRSVGSSGRAAGYQERGPRLELPSRPSEFFIAILSPPSTKWVARSLSPGESKGGEESNGKLPHNAVCQEQSELYSWFPDTWTGVGPIITFISRICQ</sequence>
<evidence type="ECO:0000313" key="2">
    <source>
        <dbReference type="Proteomes" id="UP000735302"/>
    </source>
</evidence>
<dbReference type="AlphaFoldDB" id="A0AAV3YX47"/>
<name>A0AAV3YX47_9GAST</name>
<protein>
    <submittedName>
        <fullName evidence="1">Uncharacterized protein</fullName>
    </submittedName>
</protein>